<dbReference type="EMBL" id="LFZX01000007">
    <property type="protein sequence ID" value="KNC68912.1"/>
    <property type="molecule type" value="Genomic_DNA"/>
</dbReference>
<evidence type="ECO:0000259" key="6">
    <source>
        <dbReference type="Pfam" id="PF23024"/>
    </source>
</evidence>
<dbReference type="InterPro" id="IPR020845">
    <property type="entry name" value="AMP-binding_CS"/>
</dbReference>
<dbReference type="InterPro" id="IPR042099">
    <property type="entry name" value="ANL_N_sf"/>
</dbReference>
<dbReference type="Proteomes" id="UP000036850">
    <property type="component" value="Unassembled WGS sequence"/>
</dbReference>
<evidence type="ECO:0000256" key="4">
    <source>
        <dbReference type="ARBA" id="ARBA00023098"/>
    </source>
</evidence>
<dbReference type="FunFam" id="3.40.50.12780:FF:000013">
    <property type="entry name" value="Long-chain-fatty-acid--AMP ligase FadD32"/>
    <property type="match status" value="1"/>
</dbReference>
<comment type="similarity">
    <text evidence="1">Belongs to the ATP-dependent AMP-binding enzyme family.</text>
</comment>
<gene>
    <name evidence="7" type="ORF">AC626_01960</name>
</gene>
<dbReference type="GO" id="GO:0005886">
    <property type="term" value="C:plasma membrane"/>
    <property type="evidence" value="ECO:0007669"/>
    <property type="project" value="TreeGrafter"/>
</dbReference>
<dbReference type="InterPro" id="IPR045851">
    <property type="entry name" value="AMP-bd_C_sf"/>
</dbReference>
<evidence type="ECO:0000256" key="1">
    <source>
        <dbReference type="ARBA" id="ARBA00006432"/>
    </source>
</evidence>
<evidence type="ECO:0000313" key="8">
    <source>
        <dbReference type="Proteomes" id="UP000036850"/>
    </source>
</evidence>
<keyword evidence="2" id="KW-0436">Ligase</keyword>
<dbReference type="PANTHER" id="PTHR22754">
    <property type="entry name" value="DISCO-INTERACTING PROTEIN 2 DIP2 -RELATED"/>
    <property type="match status" value="1"/>
</dbReference>
<reference evidence="8" key="1">
    <citation type="submission" date="2015-07" db="EMBL/GenBank/DDBJ databases">
        <title>Draft genome sequence of a Pseudoalteromonas rubra strain, OCN096, isolated from Kaneohe Bay, Oahu, Hawaii.</title>
        <authorList>
            <person name="Beurmann S."/>
            <person name="Ushijima B."/>
            <person name="Belcaid M."/>
            <person name="Callahan S.M."/>
            <person name="Aeby G.S."/>
        </authorList>
    </citation>
    <scope>NUCLEOTIDE SEQUENCE [LARGE SCALE GENOMIC DNA]</scope>
    <source>
        <strain evidence="8">OCN096</strain>
    </source>
</reference>
<sequence length="580" mass="64759">MTQNTDDFYHVPHSEIGLTANSVAEICQWRGENQPDMVAYRFLHNGLDEYEELTYAELLLRMRVISASFSPVSEGLEADRALLVFPSGLDYITSFYACLYGGVTAVPAYPMLSHSDSIRLRVIINDCKPRYILTNSALKDRLLSWLKQENLSPDAFDIIVVDELGIYAGQSHSIDTQKIAFLQYTSGSTGNPKGVIVPNRNLVHNSGVIYKKFGHTANSEVVSWLPPFHDMGLVGGIIQPLYGGFTSNIMSPMTFLRRPMRWLQAISRYGATSSGGPNFSYKLCLKHHNEKQMKDVDLSSWQVAFNGAEPIQSQTLKDFAAVFSRYGFKKETMYPCYGLAEATLFISGCDSGRAYKTVNVDKTALQSHQVMLTEPGHESRELVSTGDVLENQVLIVDPSSQKVLGEKQIGEIWLAGESIADGYWKKPVETEDIFQAYTSDGRGPFARTGDYGFFDGKELFVTGRLKELIIVNGKNYFPSDIENTVQSVSPALRADSGAAISIDQDSEQLIIVQEIERSWQRKVELQELKEQIVAQCFEQHAIRPGEVVIVEQSTIPKTTSGKVKRLQVKNNYLQGSYISL</sequence>
<dbReference type="GO" id="GO:0070566">
    <property type="term" value="F:adenylyltransferase activity"/>
    <property type="evidence" value="ECO:0007669"/>
    <property type="project" value="TreeGrafter"/>
</dbReference>
<dbReference type="GO" id="GO:0071766">
    <property type="term" value="P:Actinobacterium-type cell wall biogenesis"/>
    <property type="evidence" value="ECO:0007669"/>
    <property type="project" value="UniProtKB-ARBA"/>
</dbReference>
<dbReference type="InterPro" id="IPR025110">
    <property type="entry name" value="AMP-bd_C"/>
</dbReference>
<dbReference type="SUPFAM" id="SSF56801">
    <property type="entry name" value="Acetyl-CoA synthetase-like"/>
    <property type="match status" value="1"/>
</dbReference>
<dbReference type="Pfam" id="PF23024">
    <property type="entry name" value="AMP-dom_DIP2-like"/>
    <property type="match status" value="1"/>
</dbReference>
<dbReference type="GO" id="GO:0006633">
    <property type="term" value="P:fatty acid biosynthetic process"/>
    <property type="evidence" value="ECO:0007669"/>
    <property type="project" value="TreeGrafter"/>
</dbReference>
<keyword evidence="3" id="KW-0276">Fatty acid metabolism</keyword>
<dbReference type="PANTHER" id="PTHR22754:SF32">
    <property type="entry name" value="DISCO-INTERACTING PROTEIN 2"/>
    <property type="match status" value="1"/>
</dbReference>
<evidence type="ECO:0000313" key="7">
    <source>
        <dbReference type="EMBL" id="KNC68912.1"/>
    </source>
</evidence>
<keyword evidence="4" id="KW-0443">Lipid metabolism</keyword>
<dbReference type="Gene3D" id="3.30.300.30">
    <property type="match status" value="1"/>
</dbReference>
<dbReference type="GO" id="GO:0016874">
    <property type="term" value="F:ligase activity"/>
    <property type="evidence" value="ECO:0007669"/>
    <property type="project" value="UniProtKB-KW"/>
</dbReference>
<dbReference type="Pfam" id="PF00501">
    <property type="entry name" value="AMP-binding"/>
    <property type="match status" value="1"/>
</dbReference>
<dbReference type="InterPro" id="IPR000873">
    <property type="entry name" value="AMP-dep_synth/lig_dom"/>
</dbReference>
<accession>A0A0L0EWV7</accession>
<feature type="domain" description="AMP-dependent synthetase/ligase" evidence="5">
    <location>
        <begin position="28"/>
        <end position="424"/>
    </location>
</feature>
<proteinExistence type="inferred from homology"/>
<comment type="caution">
    <text evidence="7">The sequence shown here is derived from an EMBL/GenBank/DDBJ whole genome shotgun (WGS) entry which is preliminary data.</text>
</comment>
<evidence type="ECO:0000259" key="5">
    <source>
        <dbReference type="Pfam" id="PF00501"/>
    </source>
</evidence>
<dbReference type="CDD" id="cd05931">
    <property type="entry name" value="FAAL"/>
    <property type="match status" value="1"/>
</dbReference>
<organism evidence="7 8">
    <name type="scientific">Pseudoalteromonas rubra</name>
    <dbReference type="NCBI Taxonomy" id="43658"/>
    <lineage>
        <taxon>Bacteria</taxon>
        <taxon>Pseudomonadati</taxon>
        <taxon>Pseudomonadota</taxon>
        <taxon>Gammaproteobacteria</taxon>
        <taxon>Alteromonadales</taxon>
        <taxon>Pseudoalteromonadaceae</taxon>
        <taxon>Pseudoalteromonas</taxon>
    </lineage>
</organism>
<dbReference type="AlphaFoldDB" id="A0A0L0EWV7"/>
<dbReference type="PROSITE" id="PS00455">
    <property type="entry name" value="AMP_BINDING"/>
    <property type="match status" value="1"/>
</dbReference>
<dbReference type="Gene3D" id="3.40.50.12780">
    <property type="entry name" value="N-terminal domain of ligase-like"/>
    <property type="match status" value="1"/>
</dbReference>
<evidence type="ECO:0000256" key="2">
    <source>
        <dbReference type="ARBA" id="ARBA00022598"/>
    </source>
</evidence>
<feature type="domain" description="AMP-binding enzyme C-terminal" evidence="6">
    <location>
        <begin position="467"/>
        <end position="576"/>
    </location>
</feature>
<dbReference type="InterPro" id="IPR040097">
    <property type="entry name" value="FAAL/FAAC"/>
</dbReference>
<protein>
    <submittedName>
        <fullName evidence="7">Uncharacterized protein</fullName>
    </submittedName>
</protein>
<evidence type="ECO:0000256" key="3">
    <source>
        <dbReference type="ARBA" id="ARBA00022832"/>
    </source>
</evidence>
<dbReference type="OrthoDB" id="9757559at2"/>
<name>A0A0L0EWV7_9GAMM</name>
<dbReference type="PATRIC" id="fig|43658.6.peg.5738"/>